<evidence type="ECO:0000256" key="2">
    <source>
        <dbReference type="ARBA" id="ARBA00009331"/>
    </source>
</evidence>
<dbReference type="AlphaFoldDB" id="A0A137NXE5"/>
<comment type="similarity">
    <text evidence="2">Belongs to the cytochrome c oxidase VIIa family.</text>
</comment>
<evidence type="ECO:0000256" key="5">
    <source>
        <dbReference type="ARBA" id="ARBA00023136"/>
    </source>
</evidence>
<dbReference type="SUPFAM" id="SSF81419">
    <property type="entry name" value="Mitochondrial cytochrome c oxidase subunit VIIa"/>
    <property type="match status" value="1"/>
</dbReference>
<comment type="subcellular location">
    <subcellularLocation>
        <location evidence="1">Mitochondrion inner membrane</location>
    </subcellularLocation>
</comment>
<accession>A0A137NXE5</accession>
<dbReference type="OrthoDB" id="5511599at2759"/>
<evidence type="ECO:0000256" key="1">
    <source>
        <dbReference type="ARBA" id="ARBA00004273"/>
    </source>
</evidence>
<dbReference type="Proteomes" id="UP000070444">
    <property type="component" value="Unassembled WGS sequence"/>
</dbReference>
<evidence type="ECO:0000256" key="3">
    <source>
        <dbReference type="ARBA" id="ARBA00022792"/>
    </source>
</evidence>
<dbReference type="Gene3D" id="4.10.91.10">
    <property type="entry name" value="Cytochrome c oxidase, subunit VIIa"/>
    <property type="match status" value="1"/>
</dbReference>
<keyword evidence="6" id="KW-1133">Transmembrane helix</keyword>
<dbReference type="InterPro" id="IPR036539">
    <property type="entry name" value="Cyt_c_oxidase_su7a_sf"/>
</dbReference>
<keyword evidence="8" id="KW-1185">Reference proteome</keyword>
<keyword evidence="5 6" id="KW-0472">Membrane</keyword>
<protein>
    <submittedName>
        <fullName evidence="7">Uncharacterized protein</fullName>
    </submittedName>
</protein>
<evidence type="ECO:0000313" key="7">
    <source>
        <dbReference type="EMBL" id="KXN67319.1"/>
    </source>
</evidence>
<dbReference type="InterPro" id="IPR039297">
    <property type="entry name" value="COX7a"/>
</dbReference>
<evidence type="ECO:0000256" key="4">
    <source>
        <dbReference type="ARBA" id="ARBA00023128"/>
    </source>
</evidence>
<dbReference type="EMBL" id="KQ964644">
    <property type="protein sequence ID" value="KXN67319.1"/>
    <property type="molecule type" value="Genomic_DNA"/>
</dbReference>
<gene>
    <name evidence="7" type="ORF">CONCODRAFT_117581</name>
</gene>
<reference evidence="7 8" key="1">
    <citation type="journal article" date="2015" name="Genome Biol. Evol.">
        <title>Phylogenomic analyses indicate that early fungi evolved digesting cell walls of algal ancestors of land plants.</title>
        <authorList>
            <person name="Chang Y."/>
            <person name="Wang S."/>
            <person name="Sekimoto S."/>
            <person name="Aerts A.L."/>
            <person name="Choi C."/>
            <person name="Clum A."/>
            <person name="LaButti K.M."/>
            <person name="Lindquist E.A."/>
            <person name="Yee Ngan C."/>
            <person name="Ohm R.A."/>
            <person name="Salamov A.A."/>
            <person name="Grigoriev I.V."/>
            <person name="Spatafora J.W."/>
            <person name="Berbee M.L."/>
        </authorList>
    </citation>
    <scope>NUCLEOTIDE SEQUENCE [LARGE SCALE GENOMIC DNA]</scope>
    <source>
        <strain evidence="7 8">NRRL 28638</strain>
    </source>
</reference>
<organism evidence="7 8">
    <name type="scientific">Conidiobolus coronatus (strain ATCC 28846 / CBS 209.66 / NRRL 28638)</name>
    <name type="common">Delacroixia coronata</name>
    <dbReference type="NCBI Taxonomy" id="796925"/>
    <lineage>
        <taxon>Eukaryota</taxon>
        <taxon>Fungi</taxon>
        <taxon>Fungi incertae sedis</taxon>
        <taxon>Zoopagomycota</taxon>
        <taxon>Entomophthoromycotina</taxon>
        <taxon>Entomophthoromycetes</taxon>
        <taxon>Entomophthorales</taxon>
        <taxon>Ancylistaceae</taxon>
        <taxon>Conidiobolus</taxon>
    </lineage>
</organism>
<dbReference type="GO" id="GO:0005743">
    <property type="term" value="C:mitochondrial inner membrane"/>
    <property type="evidence" value="ECO:0007669"/>
    <property type="project" value="UniProtKB-SubCell"/>
</dbReference>
<evidence type="ECO:0000256" key="6">
    <source>
        <dbReference type="SAM" id="Phobius"/>
    </source>
</evidence>
<evidence type="ECO:0000313" key="8">
    <source>
        <dbReference type="Proteomes" id="UP000070444"/>
    </source>
</evidence>
<proteinExistence type="inferred from homology"/>
<name>A0A137NXE5_CONC2</name>
<feature type="transmembrane region" description="Helical" evidence="6">
    <location>
        <begin position="32"/>
        <end position="50"/>
    </location>
</feature>
<dbReference type="Pfam" id="PF02238">
    <property type="entry name" value="COX7a"/>
    <property type="match status" value="1"/>
</dbReference>
<dbReference type="GO" id="GO:0006123">
    <property type="term" value="P:mitochondrial electron transport, cytochrome c to oxygen"/>
    <property type="evidence" value="ECO:0007669"/>
    <property type="project" value="InterPro"/>
</dbReference>
<sequence>MINRPNHVREWQIFFNKPSHQLLYLRGPKDKAIWGALCGLMAVGTVGCVYKSYLLITGQKPAA</sequence>
<keyword evidence="3" id="KW-0999">Mitochondrion inner membrane</keyword>
<keyword evidence="6" id="KW-0812">Transmembrane</keyword>
<keyword evidence="4" id="KW-0496">Mitochondrion</keyword>
<dbReference type="GO" id="GO:0045277">
    <property type="term" value="C:respiratory chain complex IV"/>
    <property type="evidence" value="ECO:0007669"/>
    <property type="project" value="InterPro"/>
</dbReference>